<sequence>MLNALELLQHFQLLNINFSYVPIFNVDILITARIYGVTRAPQSREYAIVTEFKNGANLSRINETLLHYWDPVPTNRPMVVELWDYLYEFWKVLNSKYSIIKISEKS</sequence>
<evidence type="ECO:0000313" key="2">
    <source>
        <dbReference type="Proteomes" id="UP000234323"/>
    </source>
</evidence>
<keyword evidence="2" id="KW-1185">Reference proteome</keyword>
<organism evidence="1 2">
    <name type="scientific">Rhizophagus irregularis</name>
    <dbReference type="NCBI Taxonomy" id="588596"/>
    <lineage>
        <taxon>Eukaryota</taxon>
        <taxon>Fungi</taxon>
        <taxon>Fungi incertae sedis</taxon>
        <taxon>Mucoromycota</taxon>
        <taxon>Glomeromycotina</taxon>
        <taxon>Glomeromycetes</taxon>
        <taxon>Glomerales</taxon>
        <taxon>Glomeraceae</taxon>
        <taxon>Rhizophagus</taxon>
    </lineage>
</organism>
<dbReference type="EMBL" id="LLXI01002034">
    <property type="protein sequence ID" value="PKY56008.1"/>
    <property type="molecule type" value="Genomic_DNA"/>
</dbReference>
<gene>
    <name evidence="1" type="ORF">RhiirA4_475952</name>
</gene>
<proteinExistence type="predicted"/>
<name>A0A2I1HAW0_9GLOM</name>
<accession>A0A2I1HAW0</accession>
<protein>
    <submittedName>
        <fullName evidence="1">Uncharacterized protein</fullName>
    </submittedName>
</protein>
<comment type="caution">
    <text evidence="1">The sequence shown here is derived from an EMBL/GenBank/DDBJ whole genome shotgun (WGS) entry which is preliminary data.</text>
</comment>
<dbReference type="Proteomes" id="UP000234323">
    <property type="component" value="Unassembled WGS sequence"/>
</dbReference>
<reference evidence="1 2" key="1">
    <citation type="submission" date="2015-10" db="EMBL/GenBank/DDBJ databases">
        <title>Genome analyses suggest a sexual origin of heterokaryosis in a supposedly ancient asexual fungus.</title>
        <authorList>
            <person name="Ropars J."/>
            <person name="Sedzielewska K."/>
            <person name="Noel J."/>
            <person name="Charron P."/>
            <person name="Farinelli L."/>
            <person name="Marton T."/>
            <person name="Kruger M."/>
            <person name="Pelin A."/>
            <person name="Brachmann A."/>
            <person name="Corradi N."/>
        </authorList>
    </citation>
    <scope>NUCLEOTIDE SEQUENCE [LARGE SCALE GENOMIC DNA]</scope>
    <source>
        <strain evidence="1 2">A4</strain>
    </source>
</reference>
<dbReference type="AlphaFoldDB" id="A0A2I1HAW0"/>
<evidence type="ECO:0000313" key="1">
    <source>
        <dbReference type="EMBL" id="PKY56008.1"/>
    </source>
</evidence>